<gene>
    <name evidence="1" type="ORF">MENTE1834_LOCUS37673</name>
</gene>
<keyword evidence="2" id="KW-1185">Reference proteome</keyword>
<reference evidence="1" key="1">
    <citation type="submission" date="2023-11" db="EMBL/GenBank/DDBJ databases">
        <authorList>
            <person name="Poullet M."/>
        </authorList>
    </citation>
    <scope>NUCLEOTIDE SEQUENCE</scope>
    <source>
        <strain evidence="1">E1834</strain>
    </source>
</reference>
<dbReference type="EMBL" id="CAVMJV010000080">
    <property type="protein sequence ID" value="CAK5089915.1"/>
    <property type="molecule type" value="Genomic_DNA"/>
</dbReference>
<evidence type="ECO:0000313" key="2">
    <source>
        <dbReference type="Proteomes" id="UP001497535"/>
    </source>
</evidence>
<protein>
    <submittedName>
        <fullName evidence="1">Uncharacterized protein</fullName>
    </submittedName>
</protein>
<proteinExistence type="predicted"/>
<accession>A0ACB1AEN9</accession>
<sequence>MIPKLVYLNIQVFEFYGSDLTDLLIQILEGSRGLLFFFLLFWPLTSPLPFLFLH</sequence>
<name>A0ACB1AEN9_MELEN</name>
<comment type="caution">
    <text evidence="1">The sequence shown here is derived from an EMBL/GenBank/DDBJ whole genome shotgun (WGS) entry which is preliminary data.</text>
</comment>
<organism evidence="1 2">
    <name type="scientific">Meloidogyne enterolobii</name>
    <name type="common">Root-knot nematode worm</name>
    <name type="synonym">Meloidogyne mayaguensis</name>
    <dbReference type="NCBI Taxonomy" id="390850"/>
    <lineage>
        <taxon>Eukaryota</taxon>
        <taxon>Metazoa</taxon>
        <taxon>Ecdysozoa</taxon>
        <taxon>Nematoda</taxon>
        <taxon>Chromadorea</taxon>
        <taxon>Rhabditida</taxon>
        <taxon>Tylenchina</taxon>
        <taxon>Tylenchomorpha</taxon>
        <taxon>Tylenchoidea</taxon>
        <taxon>Meloidogynidae</taxon>
        <taxon>Meloidogyninae</taxon>
        <taxon>Meloidogyne</taxon>
    </lineage>
</organism>
<dbReference type="Proteomes" id="UP001497535">
    <property type="component" value="Unassembled WGS sequence"/>
</dbReference>
<evidence type="ECO:0000313" key="1">
    <source>
        <dbReference type="EMBL" id="CAK5089915.1"/>
    </source>
</evidence>